<dbReference type="EMBL" id="JAXOVC010000006">
    <property type="protein sequence ID" value="KAK4500693.1"/>
    <property type="molecule type" value="Genomic_DNA"/>
</dbReference>
<reference evidence="1 2" key="1">
    <citation type="journal article" date="2023" name="G3 (Bethesda)">
        <title>A chromosome-level genome assembly of Zasmidium syzygii isolated from banana leaves.</title>
        <authorList>
            <person name="van Westerhoven A.C."/>
            <person name="Mehrabi R."/>
            <person name="Talebi R."/>
            <person name="Steentjes M.B.F."/>
            <person name="Corcolon B."/>
            <person name="Chong P.A."/>
            <person name="Kema G.H.J."/>
            <person name="Seidl M.F."/>
        </authorList>
    </citation>
    <scope>NUCLEOTIDE SEQUENCE [LARGE SCALE GENOMIC DNA]</scope>
    <source>
        <strain evidence="1 2">P124</strain>
    </source>
</reference>
<accession>A0ABR0EHZ3</accession>
<comment type="caution">
    <text evidence="1">The sequence shown here is derived from an EMBL/GenBank/DDBJ whole genome shotgun (WGS) entry which is preliminary data.</text>
</comment>
<organism evidence="1 2">
    <name type="scientific">Zasmidium cellare</name>
    <name type="common">Wine cellar mold</name>
    <name type="synonym">Racodium cellare</name>
    <dbReference type="NCBI Taxonomy" id="395010"/>
    <lineage>
        <taxon>Eukaryota</taxon>
        <taxon>Fungi</taxon>
        <taxon>Dikarya</taxon>
        <taxon>Ascomycota</taxon>
        <taxon>Pezizomycotina</taxon>
        <taxon>Dothideomycetes</taxon>
        <taxon>Dothideomycetidae</taxon>
        <taxon>Mycosphaerellales</taxon>
        <taxon>Mycosphaerellaceae</taxon>
        <taxon>Zasmidium</taxon>
    </lineage>
</organism>
<protein>
    <submittedName>
        <fullName evidence="1">Uncharacterized protein</fullName>
    </submittedName>
</protein>
<gene>
    <name evidence="1" type="ORF">PRZ48_008882</name>
</gene>
<dbReference type="Proteomes" id="UP001305779">
    <property type="component" value="Unassembled WGS sequence"/>
</dbReference>
<sequence length="320" mass="36932">MENWATKGKRPRGDRSMTIYGRLRRDWLWCMRKKLRDAKHRAGRRQAPQKSSEIVHYAPDSYHPTACSQALRLPELSWMVMDHLDGMDLCNAVAAGGQFHAIVQGSSTLRRELSLEHTVDGSAFEPNRFLFECWGSEYLEFLQSFGIERWGSAGANHHWPGLGLLPRMNLQAKPDEPVIHLQIDDCNKIPAALKSKVLALQMYLGSQARDIHLTIKNRRRQLEWLLPRLDPAHDGNLVWDQAELTIRSCTLGRIFRIAQCLHKCADAGTELHNSGHLDDFNYKLMNFDWESVPWEDELGLEDDVQWKDYFLPEDRTNGFI</sequence>
<name>A0ABR0EHZ3_ZASCE</name>
<proteinExistence type="predicted"/>
<evidence type="ECO:0000313" key="2">
    <source>
        <dbReference type="Proteomes" id="UP001305779"/>
    </source>
</evidence>
<evidence type="ECO:0000313" key="1">
    <source>
        <dbReference type="EMBL" id="KAK4500693.1"/>
    </source>
</evidence>
<keyword evidence="2" id="KW-1185">Reference proteome</keyword>